<dbReference type="SUPFAM" id="SSF49842">
    <property type="entry name" value="TNF-like"/>
    <property type="match status" value="1"/>
</dbReference>
<dbReference type="Ensembl" id="ENSSAUT00010068606.1">
    <property type="protein sequence ID" value="ENSSAUP00010065510.1"/>
    <property type="gene ID" value="ENSSAUG00010026203.1"/>
</dbReference>
<dbReference type="GO" id="GO:0005164">
    <property type="term" value="F:tumor necrosis factor receptor binding"/>
    <property type="evidence" value="ECO:0007669"/>
    <property type="project" value="InterPro"/>
</dbReference>
<organism evidence="7 8">
    <name type="scientific">Sparus aurata</name>
    <name type="common">Gilthead sea bream</name>
    <dbReference type="NCBI Taxonomy" id="8175"/>
    <lineage>
        <taxon>Eukaryota</taxon>
        <taxon>Metazoa</taxon>
        <taxon>Chordata</taxon>
        <taxon>Craniata</taxon>
        <taxon>Vertebrata</taxon>
        <taxon>Euteleostomi</taxon>
        <taxon>Actinopterygii</taxon>
        <taxon>Neopterygii</taxon>
        <taxon>Teleostei</taxon>
        <taxon>Neoteleostei</taxon>
        <taxon>Acanthomorphata</taxon>
        <taxon>Eupercaria</taxon>
        <taxon>Spariformes</taxon>
        <taxon>Sparidae</taxon>
        <taxon>Sparus</taxon>
    </lineage>
</organism>
<dbReference type="PANTHER" id="PTHR11471:SF34">
    <property type="entry name" value="TUMOR NECROSIS FACTOR LIGAND SUPERFAMILY MEMBER 14"/>
    <property type="match status" value="1"/>
</dbReference>
<dbReference type="Gene3D" id="2.60.120.40">
    <property type="match status" value="1"/>
</dbReference>
<dbReference type="GO" id="GO:0016020">
    <property type="term" value="C:membrane"/>
    <property type="evidence" value="ECO:0007669"/>
    <property type="project" value="UniProtKB-SubCell"/>
</dbReference>
<reference evidence="7" key="1">
    <citation type="submission" date="2021-04" db="EMBL/GenBank/DDBJ databases">
        <authorList>
            <consortium name="Wellcome Sanger Institute Data Sharing"/>
        </authorList>
    </citation>
    <scope>NUCLEOTIDE SEQUENCE [LARGE SCALE GENOMIC DNA]</scope>
</reference>
<dbReference type="Proteomes" id="UP000472265">
    <property type="component" value="Chromosome 23"/>
</dbReference>
<evidence type="ECO:0000256" key="2">
    <source>
        <dbReference type="ARBA" id="ARBA00008670"/>
    </source>
</evidence>
<reference evidence="7" key="2">
    <citation type="submission" date="2025-08" db="UniProtKB">
        <authorList>
            <consortium name="Ensembl"/>
        </authorList>
    </citation>
    <scope>IDENTIFICATION</scope>
</reference>
<sequence>MAEGGYPSVYVVDSFANRPPVPPRLSQRRRRAGVAQTLLFLLVSLALCGMAIEACLIYRLYRAESGTSASVAKLIAGQGDPSPSERPQRCVLPSKPVAHLTDGQDVVHGNKMMAWSTVADPILCEMDYKNGSLLIQKEGYYYVYSKVSFSDTDVFHHSVELRTELYIGKSIPLLKSSKISLKSQRMKQSNSYLGGVFHLQIGDAIFVKVSNTSKVHRHKSYENIFGAFMI</sequence>
<name>A0A671YS25_SPAAU</name>
<dbReference type="PROSITE" id="PS50049">
    <property type="entry name" value="THD_2"/>
    <property type="match status" value="1"/>
</dbReference>
<dbReference type="InParanoid" id="A0A671YS25"/>
<evidence type="ECO:0000313" key="8">
    <source>
        <dbReference type="Proteomes" id="UP000472265"/>
    </source>
</evidence>
<evidence type="ECO:0000256" key="4">
    <source>
        <dbReference type="ARBA" id="ARBA00023136"/>
    </source>
</evidence>
<feature type="transmembrane region" description="Helical" evidence="5">
    <location>
        <begin position="38"/>
        <end position="61"/>
    </location>
</feature>
<keyword evidence="3" id="KW-0202">Cytokine</keyword>
<reference evidence="7" key="3">
    <citation type="submission" date="2025-09" db="UniProtKB">
        <authorList>
            <consortium name="Ensembl"/>
        </authorList>
    </citation>
    <scope>IDENTIFICATION</scope>
</reference>
<evidence type="ECO:0000256" key="3">
    <source>
        <dbReference type="ARBA" id="ARBA00022514"/>
    </source>
</evidence>
<evidence type="ECO:0000256" key="5">
    <source>
        <dbReference type="SAM" id="Phobius"/>
    </source>
</evidence>
<evidence type="ECO:0000256" key="1">
    <source>
        <dbReference type="ARBA" id="ARBA00004370"/>
    </source>
</evidence>
<dbReference type="FunCoup" id="A0A671YS25">
    <property type="interactions" value="427"/>
</dbReference>
<gene>
    <name evidence="7" type="primary">tnfsf14</name>
</gene>
<dbReference type="OMA" id="EACFIYG"/>
<dbReference type="InterPro" id="IPR008983">
    <property type="entry name" value="Tumour_necrosis_fac-like_dom"/>
</dbReference>
<dbReference type="GeneTree" id="ENSGT01060000248544"/>
<keyword evidence="8" id="KW-1185">Reference proteome</keyword>
<feature type="domain" description="THD" evidence="6">
    <location>
        <begin position="96"/>
        <end position="230"/>
    </location>
</feature>
<evidence type="ECO:0000313" key="7">
    <source>
        <dbReference type="Ensembl" id="ENSSAUP00010065510.1"/>
    </source>
</evidence>
<dbReference type="GO" id="GO:0006955">
    <property type="term" value="P:immune response"/>
    <property type="evidence" value="ECO:0007669"/>
    <property type="project" value="InterPro"/>
</dbReference>
<dbReference type="Pfam" id="PF00229">
    <property type="entry name" value="TNF"/>
    <property type="match status" value="1"/>
</dbReference>
<keyword evidence="4 5" id="KW-0472">Membrane</keyword>
<evidence type="ECO:0000259" key="6">
    <source>
        <dbReference type="PROSITE" id="PS50049"/>
    </source>
</evidence>
<proteinExistence type="inferred from homology"/>
<comment type="subcellular location">
    <subcellularLocation>
        <location evidence="1">Membrane</location>
    </subcellularLocation>
</comment>
<keyword evidence="5" id="KW-0812">Transmembrane</keyword>
<comment type="similarity">
    <text evidence="2">Belongs to the tumor necrosis factor family.</text>
</comment>
<dbReference type="PANTHER" id="PTHR11471">
    <property type="entry name" value="TUMOR NECROSIS FACTOR FAMILY MEMBER"/>
    <property type="match status" value="1"/>
</dbReference>
<dbReference type="SMART" id="SM00207">
    <property type="entry name" value="TNF"/>
    <property type="match status" value="1"/>
</dbReference>
<protein>
    <submittedName>
        <fullName evidence="7">TNF superfamily member 14</fullName>
    </submittedName>
</protein>
<dbReference type="OrthoDB" id="6072476at2759"/>
<accession>A0A671YS25</accession>
<dbReference type="AlphaFoldDB" id="A0A671YS25"/>
<dbReference type="GO" id="GO:0005125">
    <property type="term" value="F:cytokine activity"/>
    <property type="evidence" value="ECO:0007669"/>
    <property type="project" value="UniProtKB-KW"/>
</dbReference>
<keyword evidence="5" id="KW-1133">Transmembrane helix</keyword>
<dbReference type="InterPro" id="IPR006052">
    <property type="entry name" value="TNF_dom"/>
</dbReference>
<dbReference type="GO" id="GO:0005615">
    <property type="term" value="C:extracellular space"/>
    <property type="evidence" value="ECO:0007669"/>
    <property type="project" value="UniProtKB-KW"/>
</dbReference>
<dbReference type="CDD" id="cd00184">
    <property type="entry name" value="TNF"/>
    <property type="match status" value="1"/>
</dbReference>